<accession>A0A561SV49</accession>
<sequence>MKMLLELVPVPVADIDRAKEFYVGAGFTVDVDVEPAEGVRVCQLTPPGSACSITLTKGLPSLADAAPGSLRGLHLVVADAAVARDELARRGVPVGEIDEHPQGIKYVPFSDPDGNTWVLQEMPWRAGDFASSPE</sequence>
<dbReference type="Proteomes" id="UP000321261">
    <property type="component" value="Unassembled WGS sequence"/>
</dbReference>
<dbReference type="InterPro" id="IPR037523">
    <property type="entry name" value="VOC_core"/>
</dbReference>
<proteinExistence type="predicted"/>
<feature type="domain" description="VOC" evidence="1">
    <location>
        <begin position="3"/>
        <end position="122"/>
    </location>
</feature>
<protein>
    <submittedName>
        <fullName evidence="2">Glyoxalase/bleomycin resistance protein/dioxygenase superfamily protein</fullName>
    </submittedName>
</protein>
<dbReference type="PROSITE" id="PS51819">
    <property type="entry name" value="VOC"/>
    <property type="match status" value="1"/>
</dbReference>
<organism evidence="2 3">
    <name type="scientific">Pseudonocardia hierapolitana</name>
    <dbReference type="NCBI Taxonomy" id="1128676"/>
    <lineage>
        <taxon>Bacteria</taxon>
        <taxon>Bacillati</taxon>
        <taxon>Actinomycetota</taxon>
        <taxon>Actinomycetes</taxon>
        <taxon>Pseudonocardiales</taxon>
        <taxon>Pseudonocardiaceae</taxon>
        <taxon>Pseudonocardia</taxon>
    </lineage>
</organism>
<keyword evidence="3" id="KW-1185">Reference proteome</keyword>
<keyword evidence="2" id="KW-0560">Oxidoreductase</keyword>
<dbReference type="SUPFAM" id="SSF54593">
    <property type="entry name" value="Glyoxalase/Bleomycin resistance protein/Dihydroxybiphenyl dioxygenase"/>
    <property type="match status" value="1"/>
</dbReference>
<dbReference type="InterPro" id="IPR004360">
    <property type="entry name" value="Glyas_Fos-R_dOase_dom"/>
</dbReference>
<dbReference type="GO" id="GO:0051213">
    <property type="term" value="F:dioxygenase activity"/>
    <property type="evidence" value="ECO:0007669"/>
    <property type="project" value="UniProtKB-KW"/>
</dbReference>
<keyword evidence="2" id="KW-0223">Dioxygenase</keyword>
<dbReference type="OrthoDB" id="485032at2"/>
<dbReference type="Pfam" id="PF00903">
    <property type="entry name" value="Glyoxalase"/>
    <property type="match status" value="1"/>
</dbReference>
<dbReference type="EMBL" id="VIWU01000001">
    <property type="protein sequence ID" value="TWF78738.1"/>
    <property type="molecule type" value="Genomic_DNA"/>
</dbReference>
<comment type="caution">
    <text evidence="2">The sequence shown here is derived from an EMBL/GenBank/DDBJ whole genome shotgun (WGS) entry which is preliminary data.</text>
</comment>
<gene>
    <name evidence="2" type="ORF">FHX44_114661</name>
</gene>
<name>A0A561SV49_9PSEU</name>
<dbReference type="RefSeq" id="WP_147257695.1">
    <property type="nucleotide sequence ID" value="NZ_VIWU01000001.1"/>
</dbReference>
<reference evidence="2 3" key="1">
    <citation type="submission" date="2019-06" db="EMBL/GenBank/DDBJ databases">
        <title>Sequencing the genomes of 1000 actinobacteria strains.</title>
        <authorList>
            <person name="Klenk H.-P."/>
        </authorList>
    </citation>
    <scope>NUCLEOTIDE SEQUENCE [LARGE SCALE GENOMIC DNA]</scope>
    <source>
        <strain evidence="2 3">DSM 45671</strain>
    </source>
</reference>
<evidence type="ECO:0000259" key="1">
    <source>
        <dbReference type="PROSITE" id="PS51819"/>
    </source>
</evidence>
<dbReference type="InterPro" id="IPR029068">
    <property type="entry name" value="Glyas_Bleomycin-R_OHBP_Dase"/>
</dbReference>
<evidence type="ECO:0000313" key="3">
    <source>
        <dbReference type="Proteomes" id="UP000321261"/>
    </source>
</evidence>
<dbReference type="Gene3D" id="3.10.180.10">
    <property type="entry name" value="2,3-Dihydroxybiphenyl 1,2-Dioxygenase, domain 1"/>
    <property type="match status" value="1"/>
</dbReference>
<dbReference type="AlphaFoldDB" id="A0A561SV49"/>
<evidence type="ECO:0000313" key="2">
    <source>
        <dbReference type="EMBL" id="TWF78738.1"/>
    </source>
</evidence>